<dbReference type="GO" id="GO:0005576">
    <property type="term" value="C:extracellular region"/>
    <property type="evidence" value="ECO:0007669"/>
    <property type="project" value="TreeGrafter"/>
</dbReference>
<dbReference type="RefSeq" id="WP_168608761.1">
    <property type="nucleotide sequence ID" value="NZ_JAAZQD010000002.1"/>
</dbReference>
<dbReference type="PANTHER" id="PTHR37549">
    <property type="entry name" value="LIPOPROTEIN LPRI"/>
    <property type="match status" value="1"/>
</dbReference>
<dbReference type="Pfam" id="PF07007">
    <property type="entry name" value="LprI"/>
    <property type="match status" value="1"/>
</dbReference>
<organism evidence="3 4">
    <name type="scientific">Oleiagrimonas citrea</name>
    <dbReference type="NCBI Taxonomy" id="1665687"/>
    <lineage>
        <taxon>Bacteria</taxon>
        <taxon>Pseudomonadati</taxon>
        <taxon>Pseudomonadota</taxon>
        <taxon>Gammaproteobacteria</taxon>
        <taxon>Lysobacterales</taxon>
        <taxon>Rhodanobacteraceae</taxon>
        <taxon>Oleiagrimonas</taxon>
    </lineage>
</organism>
<sequence length="291" mass="32482">MIRLLPLLLVLLTAPTFASGARADAHATVPSPPQVCTPAWYHWVDRNVSTRDAQQHGPDVGSPEWQSALEFRLGLRGNANLPARGSKAWCQAIDARVRQRIATPKIATTKDAKHVSNGPSFDCAKVQPGSIEALICREPALSDLDRKLTFLYTAASNKVDARMQAQLRAEQRGWIKGRDDCWKSDDRPSCVRSAYLQRIAELEARYRLVPSKGPQTYACDGQRANNVVVTFFETRPRTLIAERGDQTSLMFAESPEIYRGRNERIVLRDGRMTLVWGHGAAPMHCEIVPPR</sequence>
<keyword evidence="4" id="KW-1185">Reference proteome</keyword>
<keyword evidence="1" id="KW-0732">Signal</keyword>
<gene>
    <name evidence="3" type="ORF">HF690_05640</name>
</gene>
<evidence type="ECO:0000313" key="4">
    <source>
        <dbReference type="Proteomes" id="UP000541636"/>
    </source>
</evidence>
<dbReference type="Gene3D" id="1.20.1270.180">
    <property type="match status" value="1"/>
</dbReference>
<evidence type="ECO:0000313" key="3">
    <source>
        <dbReference type="EMBL" id="NKZ38439.1"/>
    </source>
</evidence>
<comment type="caution">
    <text evidence="3">The sequence shown here is derived from an EMBL/GenBank/DDBJ whole genome shotgun (WGS) entry which is preliminary data.</text>
</comment>
<name>A0A846ZLG4_9GAMM</name>
<evidence type="ECO:0000259" key="2">
    <source>
        <dbReference type="Pfam" id="PF07007"/>
    </source>
</evidence>
<feature type="domain" description="Lysozyme inhibitor LprI-like N-terminal" evidence="2">
    <location>
        <begin position="127"/>
        <end position="202"/>
    </location>
</feature>
<reference evidence="3 4" key="1">
    <citation type="journal article" date="2017" name="Int. J. Syst. Evol. Microbiol.">
        <title>Oleiagrimonas citrea sp. nov., a marine bacterium isolated from tidal flat sediment and emended description of the genus Oleiagrimonas Fang et al. 2015 and Oleiagrimonas soli.</title>
        <authorList>
            <person name="Yang S.H."/>
            <person name="Seo H.S."/>
            <person name="Seong C.N."/>
            <person name="Kwon K.K."/>
        </authorList>
    </citation>
    <scope>NUCLEOTIDE SEQUENCE [LARGE SCALE GENOMIC DNA]</scope>
    <source>
        <strain evidence="3 4">MEBiC09124</strain>
    </source>
</reference>
<proteinExistence type="predicted"/>
<feature type="chain" id="PRO_5032686917" evidence="1">
    <location>
        <begin position="19"/>
        <end position="291"/>
    </location>
</feature>
<dbReference type="InterPro" id="IPR052755">
    <property type="entry name" value="Lysozyme_Inhibitor_LprI"/>
</dbReference>
<dbReference type="EMBL" id="JAAZQD010000002">
    <property type="protein sequence ID" value="NKZ38439.1"/>
    <property type="molecule type" value="Genomic_DNA"/>
</dbReference>
<dbReference type="InterPro" id="IPR009739">
    <property type="entry name" value="LprI-like_N"/>
</dbReference>
<dbReference type="PANTHER" id="PTHR37549:SF1">
    <property type="entry name" value="LIPOPROTEIN LPRI"/>
    <property type="match status" value="1"/>
</dbReference>
<protein>
    <submittedName>
        <fullName evidence="3">DUF1311 domain-containing protein</fullName>
    </submittedName>
</protein>
<evidence type="ECO:0000256" key="1">
    <source>
        <dbReference type="SAM" id="SignalP"/>
    </source>
</evidence>
<dbReference type="AlphaFoldDB" id="A0A846ZLG4"/>
<accession>A0A846ZLG4</accession>
<dbReference type="Proteomes" id="UP000541636">
    <property type="component" value="Unassembled WGS sequence"/>
</dbReference>
<feature type="signal peptide" evidence="1">
    <location>
        <begin position="1"/>
        <end position="18"/>
    </location>
</feature>